<dbReference type="InterPro" id="IPR016161">
    <property type="entry name" value="Ald_DH/histidinol_DH"/>
</dbReference>
<keyword evidence="3" id="KW-0520">NAD</keyword>
<evidence type="ECO:0000256" key="1">
    <source>
        <dbReference type="ARBA" id="ARBA00009986"/>
    </source>
</evidence>
<dbReference type="InterPro" id="IPR050740">
    <property type="entry name" value="Aldehyde_DH_Superfamily"/>
</dbReference>
<dbReference type="GO" id="GO:0004777">
    <property type="term" value="F:succinate-semialdehyde dehydrogenase (NAD+) activity"/>
    <property type="evidence" value="ECO:0007669"/>
    <property type="project" value="TreeGrafter"/>
</dbReference>
<feature type="active site" evidence="5">
    <location>
        <position position="282"/>
    </location>
</feature>
<evidence type="ECO:0000313" key="11">
    <source>
        <dbReference type="Proteomes" id="UP000255277"/>
    </source>
</evidence>
<dbReference type="InterPro" id="IPR015590">
    <property type="entry name" value="Aldehyde_DH_dom"/>
</dbReference>
<dbReference type="Pfam" id="PF00171">
    <property type="entry name" value="Aldedh"/>
    <property type="match status" value="1"/>
</dbReference>
<dbReference type="PANTHER" id="PTHR43353:SF5">
    <property type="entry name" value="SUCCINATE-SEMIALDEHYDE DEHYDROGENASE, MITOCHONDRIAL"/>
    <property type="match status" value="1"/>
</dbReference>
<evidence type="ECO:0000256" key="4">
    <source>
        <dbReference type="PIRNR" id="PIRNR036492"/>
    </source>
</evidence>
<reference evidence="10 11" key="1">
    <citation type="submission" date="2018-06" db="EMBL/GenBank/DDBJ databases">
        <authorList>
            <consortium name="Pathogen Informatics"/>
            <person name="Doyle S."/>
        </authorList>
    </citation>
    <scope>NUCLEOTIDE SEQUENCE [LARGE SCALE GENOMIC DNA]</scope>
    <source>
        <strain evidence="10 11">NCTC12195</strain>
    </source>
</reference>
<gene>
    <name evidence="10" type="primary">gabD_1</name>
    <name evidence="9" type="synonym">gadD</name>
    <name evidence="10" type="ORF">NCTC12195_00102</name>
    <name evidence="9" type="ORF">SGA02_26220</name>
</gene>
<dbReference type="InterPro" id="IPR016163">
    <property type="entry name" value="Ald_DH_C"/>
</dbReference>
<sequence length="479" mass="51678">MSYNYNHNWINGNKITTSDGIKVINPATGDVIGEVPKISEHEVNDAIVAAHTAFKSWSNYTAEYRADILEQWAQNLISKQDELAHIMSEEQGKPYAEAYGEIGVCAKFIRWNAEEGKRIYGEIIPPSSPQQRISVIKQPVGVCGLITPWNFPGAMIARKVAPALAAGCTVIVKPSSETPRIAIAIFDELMRTDIDNGVANIVTGSSSMISNTLFSNPKIRKISFTGSTTIGKQLMKQAADQVKRISLELGGNAPTIVLPDANLDIAADAIVENKFENTGQMCNGINTVLVHEDIQDEITEKIATRVQQLKVGIGTDDGVQVGPLINKAAVDKVEHLVADATQNGANIKVGGHKLPISSNGLFYQPTVITNVNPSMAIAQDEIFGPVAPIITFKSIDEAIEIANASQFGLAAYFFSNNINTIYKISEQLEFGMIGVNGTQLSVPQAPFGGIKESGMGREGGHHGLDGFLELKYISLSLQE</sequence>
<dbReference type="CDD" id="cd07103">
    <property type="entry name" value="ALDH_F5_SSADH_GabD"/>
    <property type="match status" value="1"/>
</dbReference>
<dbReference type="PROSITE" id="PS00070">
    <property type="entry name" value="ALDEHYDE_DEHYDR_CYS"/>
    <property type="match status" value="1"/>
</dbReference>
<dbReference type="GO" id="GO:0006081">
    <property type="term" value="P:aldehyde metabolic process"/>
    <property type="evidence" value="ECO:0007669"/>
    <property type="project" value="InterPro"/>
</dbReference>
<evidence type="ECO:0000256" key="5">
    <source>
        <dbReference type="PIRSR" id="PIRSR036492-1"/>
    </source>
</evidence>
<dbReference type="SUPFAM" id="SSF53720">
    <property type="entry name" value="ALDH-like"/>
    <property type="match status" value="1"/>
</dbReference>
<dbReference type="InterPro" id="IPR016160">
    <property type="entry name" value="Ald_DH_CS_CYS"/>
</dbReference>
<evidence type="ECO:0000256" key="7">
    <source>
        <dbReference type="RuleBase" id="RU003345"/>
    </source>
</evidence>
<dbReference type="GO" id="GO:0009450">
    <property type="term" value="P:gamma-aminobutyric acid catabolic process"/>
    <property type="evidence" value="ECO:0007669"/>
    <property type="project" value="TreeGrafter"/>
</dbReference>
<dbReference type="OrthoDB" id="9762913at2"/>
<dbReference type="InterPro" id="IPR016162">
    <property type="entry name" value="Ald_DH_N"/>
</dbReference>
<evidence type="ECO:0000313" key="10">
    <source>
        <dbReference type="EMBL" id="SUM30702.1"/>
    </source>
</evidence>
<dbReference type="InterPro" id="IPR029510">
    <property type="entry name" value="Ald_DH_CS_GLU"/>
</dbReference>
<dbReference type="PIRSF" id="PIRSF036492">
    <property type="entry name" value="ALDH"/>
    <property type="match status" value="1"/>
</dbReference>
<dbReference type="EMBL" id="BKAX01000011">
    <property type="protein sequence ID" value="GEQ06794.1"/>
    <property type="molecule type" value="Genomic_DNA"/>
</dbReference>
<name>A0A0D0SNY5_STAGA</name>
<keyword evidence="2 4" id="KW-0560">Oxidoreductase</keyword>
<proteinExistence type="inferred from homology"/>
<dbReference type="EMBL" id="UHDK01000001">
    <property type="protein sequence ID" value="SUM30702.1"/>
    <property type="molecule type" value="Genomic_DNA"/>
</dbReference>
<dbReference type="PROSITE" id="PS00687">
    <property type="entry name" value="ALDEHYDE_DEHYDR_GLU"/>
    <property type="match status" value="1"/>
</dbReference>
<dbReference type="Gene3D" id="3.40.605.10">
    <property type="entry name" value="Aldehyde Dehydrogenase, Chain A, domain 1"/>
    <property type="match status" value="1"/>
</dbReference>
<evidence type="ECO:0000313" key="9">
    <source>
        <dbReference type="EMBL" id="GEQ06794.1"/>
    </source>
</evidence>
<dbReference type="RefSeq" id="WP_042739567.1">
    <property type="nucleotide sequence ID" value="NZ_BKAX01000011.1"/>
</dbReference>
<dbReference type="PANTHER" id="PTHR43353">
    <property type="entry name" value="SUCCINATE-SEMIALDEHYDE DEHYDROGENASE, MITOCHONDRIAL"/>
    <property type="match status" value="1"/>
</dbReference>
<reference evidence="9 12" key="2">
    <citation type="submission" date="2019-07" db="EMBL/GenBank/DDBJ databases">
        <title>Whole genome shotgun sequence of Staphylococcus gallinarum NBRC 109767.</title>
        <authorList>
            <person name="Hosoyama A."/>
            <person name="Uohara A."/>
            <person name="Ohji S."/>
            <person name="Ichikawa N."/>
        </authorList>
    </citation>
    <scope>NUCLEOTIDE SEQUENCE [LARGE SCALE GENOMIC DNA]</scope>
    <source>
        <strain evidence="9 12">NBRC 109767</strain>
    </source>
</reference>
<dbReference type="Proteomes" id="UP000255277">
    <property type="component" value="Unassembled WGS sequence"/>
</dbReference>
<organism evidence="10 11">
    <name type="scientific">Staphylococcus gallinarum</name>
    <dbReference type="NCBI Taxonomy" id="1293"/>
    <lineage>
        <taxon>Bacteria</taxon>
        <taxon>Bacillati</taxon>
        <taxon>Bacillota</taxon>
        <taxon>Bacilli</taxon>
        <taxon>Bacillales</taxon>
        <taxon>Staphylococcaceae</taxon>
        <taxon>Staphylococcus</taxon>
    </lineage>
</organism>
<evidence type="ECO:0000259" key="8">
    <source>
        <dbReference type="Pfam" id="PF00171"/>
    </source>
</evidence>
<comment type="similarity">
    <text evidence="1 4 7">Belongs to the aldehyde dehydrogenase family.</text>
</comment>
<dbReference type="InterPro" id="IPR012394">
    <property type="entry name" value="Aldehyde_DH_NAD(P)"/>
</dbReference>
<feature type="domain" description="Aldehyde dehydrogenase" evidence="8">
    <location>
        <begin position="19"/>
        <end position="473"/>
    </location>
</feature>
<protein>
    <recommendedName>
        <fullName evidence="4">Aldehyde dehydrogenase</fullName>
    </recommendedName>
</protein>
<dbReference type="FunFam" id="3.40.309.10:FF:000004">
    <property type="entry name" value="Succinate-semialdehyde dehydrogenase I"/>
    <property type="match status" value="1"/>
</dbReference>
<evidence type="ECO:0000313" key="12">
    <source>
        <dbReference type="Proteomes" id="UP000321057"/>
    </source>
</evidence>
<evidence type="ECO:0000256" key="2">
    <source>
        <dbReference type="ARBA" id="ARBA00023002"/>
    </source>
</evidence>
<dbReference type="STRING" id="1293.SH09_10320"/>
<dbReference type="FunFam" id="3.40.605.10:FF:000005">
    <property type="entry name" value="Succinate-semialdehyde dehydrogenase I"/>
    <property type="match status" value="1"/>
</dbReference>
<feature type="active site" evidence="5 6">
    <location>
        <position position="248"/>
    </location>
</feature>
<evidence type="ECO:0000256" key="3">
    <source>
        <dbReference type="ARBA" id="ARBA00023027"/>
    </source>
</evidence>
<accession>A0A0D0SNY5</accession>
<keyword evidence="12" id="KW-1185">Reference proteome</keyword>
<evidence type="ECO:0000256" key="6">
    <source>
        <dbReference type="PROSITE-ProRule" id="PRU10007"/>
    </source>
</evidence>
<dbReference type="AlphaFoldDB" id="A0A0D0SNY5"/>
<dbReference type="Proteomes" id="UP000321057">
    <property type="component" value="Unassembled WGS sequence"/>
</dbReference>
<dbReference type="Gene3D" id="3.40.309.10">
    <property type="entry name" value="Aldehyde Dehydrogenase, Chain A, domain 2"/>
    <property type="match status" value="1"/>
</dbReference>